<organism evidence="1 2">
    <name type="scientific">Paenibacillus dokdonensis</name>
    <dbReference type="NCBI Taxonomy" id="2567944"/>
    <lineage>
        <taxon>Bacteria</taxon>
        <taxon>Bacillati</taxon>
        <taxon>Bacillota</taxon>
        <taxon>Bacilli</taxon>
        <taxon>Bacillales</taxon>
        <taxon>Paenibacillaceae</taxon>
        <taxon>Paenibacillus</taxon>
    </lineage>
</organism>
<proteinExistence type="predicted"/>
<accession>A0ABU6GTH4</accession>
<dbReference type="Proteomes" id="UP001344632">
    <property type="component" value="Unassembled WGS sequence"/>
</dbReference>
<dbReference type="EMBL" id="JARLKZ010000021">
    <property type="protein sequence ID" value="MEC0243047.1"/>
    <property type="molecule type" value="Genomic_DNA"/>
</dbReference>
<protein>
    <submittedName>
        <fullName evidence="1">Uncharacterized protein</fullName>
    </submittedName>
</protein>
<keyword evidence="2" id="KW-1185">Reference proteome</keyword>
<evidence type="ECO:0000313" key="2">
    <source>
        <dbReference type="Proteomes" id="UP001344632"/>
    </source>
</evidence>
<comment type="caution">
    <text evidence="1">The sequence shown here is derived from an EMBL/GenBank/DDBJ whole genome shotgun (WGS) entry which is preliminary data.</text>
</comment>
<reference evidence="1 2" key="1">
    <citation type="submission" date="2023-03" db="EMBL/GenBank/DDBJ databases">
        <title>Bacillus Genome Sequencing.</title>
        <authorList>
            <person name="Dunlap C."/>
        </authorList>
    </citation>
    <scope>NUCLEOTIDE SEQUENCE [LARGE SCALE GENOMIC DNA]</scope>
    <source>
        <strain evidence="1 2">BD-525</strain>
    </source>
</reference>
<evidence type="ECO:0000313" key="1">
    <source>
        <dbReference type="EMBL" id="MEC0243047.1"/>
    </source>
</evidence>
<sequence length="141" mass="16538">MEKFEAKEVCKKHMYRYVRATMSDGSTHDGFVEHVDEEQVYLAVPVGHESMPYHHESMPYHHESMPYHHGNMPYHHGNVSPYHHGGCWDPCYRYAAQDTRAFFPYGYGFGFPYGGFPYRRRFNRLVLPLVGLTALSLLPFY</sequence>
<gene>
    <name evidence="1" type="ORF">P4H66_24870</name>
</gene>
<dbReference type="RefSeq" id="WP_326090795.1">
    <property type="nucleotide sequence ID" value="NZ_JARLKZ010000021.1"/>
</dbReference>
<name>A0ABU6GTH4_9BACL</name>